<comment type="caution">
    <text evidence="8">The sequence shown here is derived from an EMBL/GenBank/DDBJ whole genome shotgun (WGS) entry which is preliminary data.</text>
</comment>
<organism evidence="8 9">
    <name type="scientific">Stylophora pistillata</name>
    <name type="common">Smooth cauliflower coral</name>
    <dbReference type="NCBI Taxonomy" id="50429"/>
    <lineage>
        <taxon>Eukaryota</taxon>
        <taxon>Metazoa</taxon>
        <taxon>Cnidaria</taxon>
        <taxon>Anthozoa</taxon>
        <taxon>Hexacorallia</taxon>
        <taxon>Scleractinia</taxon>
        <taxon>Astrocoeniina</taxon>
        <taxon>Pocilloporidae</taxon>
        <taxon>Stylophora</taxon>
    </lineage>
</organism>
<comment type="subcellular location">
    <subcellularLocation>
        <location evidence="1">Nucleus</location>
    </subcellularLocation>
</comment>
<feature type="compositionally biased region" description="Polar residues" evidence="6">
    <location>
        <begin position="188"/>
        <end position="223"/>
    </location>
</feature>
<dbReference type="GO" id="GO:0046983">
    <property type="term" value="F:protein dimerization activity"/>
    <property type="evidence" value="ECO:0007669"/>
    <property type="project" value="InterPro"/>
</dbReference>
<evidence type="ECO:0000313" key="8">
    <source>
        <dbReference type="EMBL" id="PFX29957.1"/>
    </source>
</evidence>
<dbReference type="AlphaFoldDB" id="A0A2B4SN68"/>
<reference evidence="9" key="1">
    <citation type="journal article" date="2017" name="bioRxiv">
        <title>Comparative analysis of the genomes of Stylophora pistillata and Acropora digitifera provides evidence for extensive differences between species of corals.</title>
        <authorList>
            <person name="Voolstra C.R."/>
            <person name="Li Y."/>
            <person name="Liew Y.J."/>
            <person name="Baumgarten S."/>
            <person name="Zoccola D."/>
            <person name="Flot J.-F."/>
            <person name="Tambutte S."/>
            <person name="Allemand D."/>
            <person name="Aranda M."/>
        </authorList>
    </citation>
    <scope>NUCLEOTIDE SEQUENCE [LARGE SCALE GENOMIC DNA]</scope>
</reference>
<keyword evidence="2" id="KW-0805">Transcription regulation</keyword>
<dbReference type="FunFam" id="4.10.280.10:FF:000009">
    <property type="entry name" value="Transcription factor HES-1"/>
    <property type="match status" value="1"/>
</dbReference>
<dbReference type="PANTHER" id="PTHR10985">
    <property type="entry name" value="BASIC HELIX-LOOP-HELIX TRANSCRIPTION FACTOR, HES-RELATED"/>
    <property type="match status" value="1"/>
</dbReference>
<dbReference type="GO" id="GO:0005634">
    <property type="term" value="C:nucleus"/>
    <property type="evidence" value="ECO:0007669"/>
    <property type="project" value="UniProtKB-SubCell"/>
</dbReference>
<dbReference type="SUPFAM" id="SSF47459">
    <property type="entry name" value="HLH, helix-loop-helix DNA-binding domain"/>
    <property type="match status" value="1"/>
</dbReference>
<gene>
    <name evidence="8" type="primary">hes4-a</name>
    <name evidence="8" type="ORF">AWC38_SpisGene5259</name>
</gene>
<evidence type="ECO:0000259" key="7">
    <source>
        <dbReference type="PROSITE" id="PS50888"/>
    </source>
</evidence>
<accession>A0A2B4SN68</accession>
<dbReference type="InterPro" id="IPR036638">
    <property type="entry name" value="HLH_DNA-bd_sf"/>
</dbReference>
<name>A0A2B4SN68_STYPI</name>
<keyword evidence="9" id="KW-1185">Reference proteome</keyword>
<dbReference type="Gene3D" id="4.10.280.10">
    <property type="entry name" value="Helix-loop-helix DNA-binding domain"/>
    <property type="match status" value="1"/>
</dbReference>
<protein>
    <submittedName>
        <fullName evidence="8">Transcription factor HES-4-A</fullName>
    </submittedName>
</protein>
<dbReference type="PROSITE" id="PS50888">
    <property type="entry name" value="BHLH"/>
    <property type="match status" value="1"/>
</dbReference>
<evidence type="ECO:0000256" key="5">
    <source>
        <dbReference type="ARBA" id="ARBA00023242"/>
    </source>
</evidence>
<feature type="domain" description="BHLH" evidence="7">
    <location>
        <begin position="21"/>
        <end position="78"/>
    </location>
</feature>
<dbReference type="GO" id="GO:0003677">
    <property type="term" value="F:DNA binding"/>
    <property type="evidence" value="ECO:0007669"/>
    <property type="project" value="UniProtKB-KW"/>
</dbReference>
<keyword evidence="4" id="KW-0804">Transcription</keyword>
<dbReference type="STRING" id="50429.A0A2B4SN68"/>
<evidence type="ECO:0000256" key="4">
    <source>
        <dbReference type="ARBA" id="ARBA00023163"/>
    </source>
</evidence>
<dbReference type="InterPro" id="IPR011598">
    <property type="entry name" value="bHLH_dom"/>
</dbReference>
<dbReference type="InterPro" id="IPR050370">
    <property type="entry name" value="HES_HEY"/>
</dbReference>
<dbReference type="OrthoDB" id="6085656at2759"/>
<sequence length="223" mass="25489">MATINFCNQPSDYVSKILNEKRKAKKPLMEKMRRKRINESLNELKSLILEALNKDASRYSKMEKADVLEMTVHYLRERKRLEQKHQALDTANFPEFRANYVQCTAEISRKITSLEANDELRENFLAHLASRCQGNGPTAVPVFSTESLRFMAPLKPVMIPFPSPPPSPLQVSPVLSASSGGLTRDLSPASTCRTRDTGFNFSSRQQQPRHMNPAQRTNVWRPW</sequence>
<dbReference type="CDD" id="cd11410">
    <property type="entry name" value="bHLH_O_HES"/>
    <property type="match status" value="1"/>
</dbReference>
<evidence type="ECO:0000256" key="2">
    <source>
        <dbReference type="ARBA" id="ARBA00023015"/>
    </source>
</evidence>
<evidence type="ECO:0000256" key="6">
    <source>
        <dbReference type="SAM" id="MobiDB-lite"/>
    </source>
</evidence>
<evidence type="ECO:0000313" key="9">
    <source>
        <dbReference type="Proteomes" id="UP000225706"/>
    </source>
</evidence>
<evidence type="ECO:0000256" key="1">
    <source>
        <dbReference type="ARBA" id="ARBA00004123"/>
    </source>
</evidence>
<feature type="region of interest" description="Disordered" evidence="6">
    <location>
        <begin position="180"/>
        <end position="223"/>
    </location>
</feature>
<evidence type="ECO:0000256" key="3">
    <source>
        <dbReference type="ARBA" id="ARBA00023125"/>
    </source>
</evidence>
<dbReference type="EMBL" id="LSMT01000058">
    <property type="protein sequence ID" value="PFX29957.1"/>
    <property type="molecule type" value="Genomic_DNA"/>
</dbReference>
<keyword evidence="5" id="KW-0539">Nucleus</keyword>
<dbReference type="SMART" id="SM00353">
    <property type="entry name" value="HLH"/>
    <property type="match status" value="1"/>
</dbReference>
<dbReference type="Pfam" id="PF00010">
    <property type="entry name" value="HLH"/>
    <property type="match status" value="1"/>
</dbReference>
<proteinExistence type="predicted"/>
<dbReference type="Proteomes" id="UP000225706">
    <property type="component" value="Unassembled WGS sequence"/>
</dbReference>
<keyword evidence="3" id="KW-0238">DNA-binding</keyword>